<accession>A0A1L0C1C0</accession>
<gene>
    <name evidence="4" type="ORF">SAMEA4029009_CIC11G00000001789</name>
</gene>
<dbReference type="Gene3D" id="2.40.160.50">
    <property type="entry name" value="membrane protein fhac: a member of the omp85/tpsb transporter family"/>
    <property type="match status" value="1"/>
</dbReference>
<feature type="domain" description="Bacterial surface antigen (D15)" evidence="3">
    <location>
        <begin position="128"/>
        <end position="387"/>
    </location>
</feature>
<dbReference type="Proteomes" id="UP000182259">
    <property type="component" value="Chromosome V"/>
</dbReference>
<dbReference type="EMBL" id="LT635768">
    <property type="protein sequence ID" value="SGZ57375.1"/>
    <property type="molecule type" value="Genomic_DNA"/>
</dbReference>
<proteinExistence type="predicted"/>
<reference evidence="4 5" key="1">
    <citation type="submission" date="2016-10" db="EMBL/GenBank/DDBJ databases">
        <authorList>
            <person name="de Groot N.N."/>
        </authorList>
    </citation>
    <scope>NUCLEOTIDE SEQUENCE [LARGE SCALE GENOMIC DNA]</scope>
    <source>
        <strain evidence="4 5">PYCC 4715</strain>
    </source>
</reference>
<protein>
    <submittedName>
        <fullName evidence="4">CIC11C00000001789</fullName>
    </submittedName>
</protein>
<evidence type="ECO:0000256" key="2">
    <source>
        <dbReference type="ARBA" id="ARBA00023136"/>
    </source>
</evidence>
<evidence type="ECO:0000256" key="1">
    <source>
        <dbReference type="ARBA" id="ARBA00004370"/>
    </source>
</evidence>
<comment type="subcellular location">
    <subcellularLocation>
        <location evidence="1">Membrane</location>
    </subcellularLocation>
</comment>
<evidence type="ECO:0000313" key="4">
    <source>
        <dbReference type="EMBL" id="SGZ57375.1"/>
    </source>
</evidence>
<dbReference type="AlphaFoldDB" id="A0A1L0C1C0"/>
<evidence type="ECO:0000313" key="5">
    <source>
        <dbReference type="Proteomes" id="UP000182259"/>
    </source>
</evidence>
<dbReference type="Pfam" id="PF01103">
    <property type="entry name" value="Omp85"/>
    <property type="match status" value="1"/>
</dbReference>
<keyword evidence="2" id="KW-0472">Membrane</keyword>
<evidence type="ECO:0000259" key="3">
    <source>
        <dbReference type="Pfam" id="PF01103"/>
    </source>
</evidence>
<sequence length="470" mass="51928">MAPSMSDLHAQILKQDAFEDLKTKPVYLAKVEVNGGDRFTREFFNKLLTPLVEQSDYTFSQLLEKADQSYVNLEKTQVFKQISPSFHIDYILPVPEKPSYNIEKPIVAKVIFDLEPAEISAGEASLGFNSEDNLVVDLGYVNNNFNHNAELVNIGVNYRPYKPSEHLVSTMRVVSNLRNPTFKFILDLYNSHDNNQLWQQNSSRATGGVIGVSWLNLANTFSVFNGLALTKRTIYDIDDGAQDSLKVFGGDYLKSSIVSRLAYSNVGHLGSSHSFPASGISATLSNEICLDQEQEVTTNNLTVFVKTATTFNLYKSFLNNALTAHFFKEAGAIYTSSTSGSGIHLADRFYLGGFSSFRGFARNSVNEQGGSQFYKAGLTLYSKLPTLIPDKYAVEPNPLRLYATGAVGSVGDNVFKDDGVFSAGVGLKFFNKWAHLDAGYYVSQRLNSSNTYGVRDGFQLEISLGGTTRT</sequence>
<dbReference type="GO" id="GO:0019867">
    <property type="term" value="C:outer membrane"/>
    <property type="evidence" value="ECO:0007669"/>
    <property type="project" value="InterPro"/>
</dbReference>
<organism evidence="4 5">
    <name type="scientific">Sungouiella intermedia</name>
    <dbReference type="NCBI Taxonomy" id="45354"/>
    <lineage>
        <taxon>Eukaryota</taxon>
        <taxon>Fungi</taxon>
        <taxon>Dikarya</taxon>
        <taxon>Ascomycota</taxon>
        <taxon>Saccharomycotina</taxon>
        <taxon>Pichiomycetes</taxon>
        <taxon>Metschnikowiaceae</taxon>
        <taxon>Sungouiella</taxon>
    </lineage>
</organism>
<dbReference type="InterPro" id="IPR000184">
    <property type="entry name" value="Bac_surfAg_D15"/>
</dbReference>
<name>A0A1L0C1C0_9ASCO</name>